<dbReference type="InterPro" id="IPR036663">
    <property type="entry name" value="Fumarylacetoacetase_C_sf"/>
</dbReference>
<dbReference type="PANTHER" id="PTHR42796">
    <property type="entry name" value="FUMARYLACETOACETATE HYDROLASE DOMAIN-CONTAINING PROTEIN 2A-RELATED"/>
    <property type="match status" value="1"/>
</dbReference>
<evidence type="ECO:0000313" key="4">
    <source>
        <dbReference type="EMBL" id="TDV57842.1"/>
    </source>
</evidence>
<dbReference type="AlphaFoldDB" id="A0A4R7W5I7"/>
<dbReference type="EMBL" id="SOCP01000001">
    <property type="protein sequence ID" value="TDV57842.1"/>
    <property type="molecule type" value="Genomic_DNA"/>
</dbReference>
<accession>A0A4R7W5I7</accession>
<comment type="similarity">
    <text evidence="1">Belongs to the FAH family.</text>
</comment>
<evidence type="ECO:0000259" key="3">
    <source>
        <dbReference type="Pfam" id="PF01557"/>
    </source>
</evidence>
<dbReference type="Pfam" id="PF01557">
    <property type="entry name" value="FAA_hydrolase"/>
    <property type="match status" value="1"/>
</dbReference>
<feature type="domain" description="Fumarylacetoacetase-like C-terminal" evidence="3">
    <location>
        <begin position="75"/>
        <end position="279"/>
    </location>
</feature>
<comment type="caution">
    <text evidence="4">The sequence shown here is derived from an EMBL/GenBank/DDBJ whole genome shotgun (WGS) entry which is preliminary data.</text>
</comment>
<organism evidence="4 5">
    <name type="scientific">Actinophytocola oryzae</name>
    <dbReference type="NCBI Taxonomy" id="502181"/>
    <lineage>
        <taxon>Bacteria</taxon>
        <taxon>Bacillati</taxon>
        <taxon>Actinomycetota</taxon>
        <taxon>Actinomycetes</taxon>
        <taxon>Pseudonocardiales</taxon>
        <taxon>Pseudonocardiaceae</taxon>
    </lineage>
</organism>
<evidence type="ECO:0000256" key="2">
    <source>
        <dbReference type="ARBA" id="ARBA00022723"/>
    </source>
</evidence>
<evidence type="ECO:0000256" key="1">
    <source>
        <dbReference type="ARBA" id="ARBA00010211"/>
    </source>
</evidence>
<dbReference type="Proteomes" id="UP000294927">
    <property type="component" value="Unassembled WGS sequence"/>
</dbReference>
<dbReference type="RefSeq" id="WP_133901058.1">
    <property type="nucleotide sequence ID" value="NZ_SOCP01000001.1"/>
</dbReference>
<dbReference type="GO" id="GO:0046872">
    <property type="term" value="F:metal ion binding"/>
    <property type="evidence" value="ECO:0007669"/>
    <property type="project" value="UniProtKB-KW"/>
</dbReference>
<dbReference type="GO" id="GO:0016853">
    <property type="term" value="F:isomerase activity"/>
    <property type="evidence" value="ECO:0007669"/>
    <property type="project" value="UniProtKB-ARBA"/>
</dbReference>
<keyword evidence="5" id="KW-1185">Reference proteome</keyword>
<dbReference type="InterPro" id="IPR051121">
    <property type="entry name" value="FAH"/>
</dbReference>
<protein>
    <submittedName>
        <fullName evidence="4">2-keto-4-pentenoate hydratase/2-oxohepta-3-ene-1,7-dioic acid hydratase in catechol pathway</fullName>
    </submittedName>
</protein>
<dbReference type="InterPro" id="IPR011234">
    <property type="entry name" value="Fumarylacetoacetase-like_C"/>
</dbReference>
<dbReference type="GO" id="GO:0019752">
    <property type="term" value="P:carboxylic acid metabolic process"/>
    <property type="evidence" value="ECO:0007669"/>
    <property type="project" value="UniProtKB-ARBA"/>
</dbReference>
<proteinExistence type="inferred from homology"/>
<dbReference type="OrthoDB" id="9805307at2"/>
<dbReference type="PANTHER" id="PTHR42796:SF4">
    <property type="entry name" value="FUMARYLACETOACETATE HYDROLASE DOMAIN-CONTAINING PROTEIN 2A"/>
    <property type="match status" value="1"/>
</dbReference>
<dbReference type="SUPFAM" id="SSF56529">
    <property type="entry name" value="FAH"/>
    <property type="match status" value="1"/>
</dbReference>
<dbReference type="FunFam" id="3.90.850.10:FF:000002">
    <property type="entry name" value="2-hydroxyhepta-2,4-diene-1,7-dioate isomerase"/>
    <property type="match status" value="1"/>
</dbReference>
<keyword evidence="2" id="KW-0479">Metal-binding</keyword>
<name>A0A4R7W5I7_9PSEU</name>
<evidence type="ECO:0000313" key="5">
    <source>
        <dbReference type="Proteomes" id="UP000294927"/>
    </source>
</evidence>
<dbReference type="Gene3D" id="3.90.850.10">
    <property type="entry name" value="Fumarylacetoacetase-like, C-terminal domain"/>
    <property type="match status" value="1"/>
</dbReference>
<reference evidence="4 5" key="1">
    <citation type="submission" date="2019-03" db="EMBL/GenBank/DDBJ databases">
        <title>Genomic Encyclopedia of Archaeal and Bacterial Type Strains, Phase II (KMG-II): from individual species to whole genera.</title>
        <authorList>
            <person name="Goeker M."/>
        </authorList>
    </citation>
    <scope>NUCLEOTIDE SEQUENCE [LARGE SCALE GENOMIC DNA]</scope>
    <source>
        <strain evidence="4 5">DSM 45499</strain>
    </source>
</reference>
<gene>
    <name evidence="4" type="ORF">CLV71_101715</name>
</gene>
<sequence>MKLCVVDVDGVAHGAVVRDGRVLAIPGATGDDPLLALLAEGVTVAEVARRLGDAPTDLGDVADAALLTPLRRPSKIIAVGLNYREHSAEFGQAVPERPILFMKYPSSVTGPGAEITVPDGLSTQVDFEVELTVVVGRACGPASPGGLDDIFGYTIANDVTARDIQEVEAQWSRSKSFDGFCPLGPVLTTADEVGDPQTLDISLRLNDEVMQQGNTAEMVFSVEYLMRWITATSTLEPGDLILTGTPSGVGFKRTPPVYLGDGDEMAAAIGGLGVLRNTMRFGALASAGVR</sequence>